<sequence>MQELYNLNNENKMRFTHYNFLQTLGIDNGMHKIYQWTNKAFIIGLYYDRGYFDCRLVPLKEPANSLSLIPLLRFIKRDSLYYKKELKEFGAWNTLNSNDYLNLIFEHYTDLEKFFFEYNMELLDEKKKSDESSL</sequence>
<proteinExistence type="predicted"/>
<name>A0A2T4DTG8_9BACT</name>
<gene>
    <name evidence="1" type="ORF">C9994_04330</name>
</gene>
<accession>A0A2T4DTG8</accession>
<evidence type="ECO:0000313" key="1">
    <source>
        <dbReference type="EMBL" id="PTB97100.1"/>
    </source>
</evidence>
<dbReference type="Proteomes" id="UP000240608">
    <property type="component" value="Unassembled WGS sequence"/>
</dbReference>
<evidence type="ECO:0000313" key="2">
    <source>
        <dbReference type="Proteomes" id="UP000240608"/>
    </source>
</evidence>
<reference evidence="1 2" key="1">
    <citation type="submission" date="2018-03" db="EMBL/GenBank/DDBJ databases">
        <title>Cross-interface Injection: A General Nanoliter Liquid Handling Method Applied to Single Cells Genome Amplification Automated Nanoliter Liquid Handling Applied to Single Cell Multiple Displacement Amplification.</title>
        <authorList>
            <person name="Yun J."/>
            <person name="Xu P."/>
            <person name="Xu J."/>
            <person name="Dai X."/>
            <person name="Wang Y."/>
            <person name="Zheng X."/>
            <person name="Cao C."/>
            <person name="Yi Q."/>
            <person name="Zhu Y."/>
            <person name="Wang L."/>
            <person name="Dong Z."/>
            <person name="Huang Y."/>
            <person name="Huang L."/>
            <person name="Du W."/>
        </authorList>
    </citation>
    <scope>NUCLEOTIDE SEQUENCE [LARGE SCALE GENOMIC DNA]</scope>
    <source>
        <strain evidence="1 2">Z-D1-2</strain>
    </source>
</reference>
<protein>
    <submittedName>
        <fullName evidence="1">Uncharacterized protein</fullName>
    </submittedName>
</protein>
<dbReference type="AlphaFoldDB" id="A0A2T4DTG8"/>
<dbReference type="EMBL" id="PYVU01000024">
    <property type="protein sequence ID" value="PTB97100.1"/>
    <property type="molecule type" value="Genomic_DNA"/>
</dbReference>
<organism evidence="1 2">
    <name type="scientific">Marivirga lumbricoides</name>
    <dbReference type="NCBI Taxonomy" id="1046115"/>
    <lineage>
        <taxon>Bacteria</taxon>
        <taxon>Pseudomonadati</taxon>
        <taxon>Bacteroidota</taxon>
        <taxon>Cytophagia</taxon>
        <taxon>Cytophagales</taxon>
        <taxon>Marivirgaceae</taxon>
        <taxon>Marivirga</taxon>
    </lineage>
</organism>
<comment type="caution">
    <text evidence="1">The sequence shown here is derived from an EMBL/GenBank/DDBJ whole genome shotgun (WGS) entry which is preliminary data.</text>
</comment>